<feature type="transmembrane region" description="Helical" evidence="5">
    <location>
        <begin position="201"/>
        <end position="218"/>
    </location>
</feature>
<dbReference type="PANTHER" id="PTHR23502:SF59">
    <property type="entry name" value="MULTIDRUG TRANSPORTER, PUTATIVE (AFU_ORTHOLOGUE AFUA_1G10370)-RELATED"/>
    <property type="match status" value="1"/>
</dbReference>
<dbReference type="VEuPathDB" id="FungiDB:TERG_05248"/>
<dbReference type="EMBL" id="GG700652">
    <property type="protein sequence ID" value="EGD89002.2"/>
    <property type="molecule type" value="Genomic_DNA"/>
</dbReference>
<protein>
    <recommendedName>
        <fullName evidence="6">Major facilitator superfamily (MFS) profile domain-containing protein</fullName>
    </recommendedName>
</protein>
<reference evidence="8" key="1">
    <citation type="journal article" date="2012" name="MBio">
        <title>Comparative genome analysis of Trichophyton rubrum and related dermatophytes reveals candidate genes involved in infection.</title>
        <authorList>
            <person name="Martinez D.A."/>
            <person name="Oliver B.G."/>
            <person name="Graeser Y."/>
            <person name="Goldberg J.M."/>
            <person name="Li W."/>
            <person name="Martinez-Rossi N.M."/>
            <person name="Monod M."/>
            <person name="Shelest E."/>
            <person name="Barton R.C."/>
            <person name="Birch E."/>
            <person name="Brakhage A.A."/>
            <person name="Chen Z."/>
            <person name="Gurr S.J."/>
            <person name="Heiman D."/>
            <person name="Heitman J."/>
            <person name="Kosti I."/>
            <person name="Rossi A."/>
            <person name="Saif S."/>
            <person name="Samalova M."/>
            <person name="Saunders C.W."/>
            <person name="Shea T."/>
            <person name="Summerbell R.C."/>
            <person name="Xu J."/>
            <person name="Young S."/>
            <person name="Zeng Q."/>
            <person name="Birren B.W."/>
            <person name="Cuomo C.A."/>
            <person name="White T.C."/>
        </authorList>
    </citation>
    <scope>NUCLEOTIDE SEQUENCE [LARGE SCALE GENOMIC DNA]</scope>
    <source>
        <strain evidence="8">ATCC MYA-4607 / CBS 118892</strain>
    </source>
</reference>
<evidence type="ECO:0000259" key="6">
    <source>
        <dbReference type="PROSITE" id="PS50850"/>
    </source>
</evidence>
<keyword evidence="3 5" id="KW-1133">Transmembrane helix</keyword>
<evidence type="ECO:0000256" key="1">
    <source>
        <dbReference type="ARBA" id="ARBA00004141"/>
    </source>
</evidence>
<feature type="transmembrane region" description="Helical" evidence="5">
    <location>
        <begin position="132"/>
        <end position="152"/>
    </location>
</feature>
<keyword evidence="4 5" id="KW-0472">Membrane</keyword>
<feature type="transmembrane region" description="Helical" evidence="5">
    <location>
        <begin position="536"/>
        <end position="558"/>
    </location>
</feature>
<feature type="transmembrane region" description="Helical" evidence="5">
    <location>
        <begin position="357"/>
        <end position="379"/>
    </location>
</feature>
<dbReference type="AlphaFoldDB" id="F2SRN4"/>
<dbReference type="eggNOG" id="KOG0255">
    <property type="taxonomic scope" value="Eukaryota"/>
</dbReference>
<sequence>MPIAAATKLPQMFSTIRTPSLQGYQIYPDGIKYSFLPMAASPLSQSQLYEKSSSSIDPDVEQNRLTRLESVVSTASQQCATAIGRLRGGGAGQIAPFTHPLGHIRTSPDVIVDFDGPDDPYRPANWSFRKKCLTTFLYGLATMGSTWASAVYAPGIKQICKEFGVNEEVGTVGISLLLFGFGLGPLIWAPLSEKYGRKPTVLLPYAIAVIFSFATATAKDIQTVLLSRFFCGFFGAAPVTNTGGVLGDLWSPEERGVALIGYAISVVSGTVLGPITGGAIVQSSLGWRWTEYITGILTLFILILDSILLDETYPPALLVTKAQHLRYSTGNWALHARHEEWDVGFGEMANKYLVVPFQLLGTPICFSVALYASFVYGMLYLNLSSFPIQFQEERGWNQLVGQLPFLAFLIGILFGAIANLTNQRFYVRKYRANNCRAVSEARLPPMIVGSVLFAGGLFLLGWTSDRRIPWIATTIGTAIIGFGFFTIFQASLNYLIDTFPTVSASAVAATTFLRSLCAGAFPLFVRSMYTKLGIPWAVSVLGFISIVLLPIPYLFYFYGPKIRAKGRWSRSSL</sequence>
<dbReference type="InterPro" id="IPR036259">
    <property type="entry name" value="MFS_trans_sf"/>
</dbReference>
<dbReference type="GeneID" id="10379326"/>
<evidence type="ECO:0000256" key="4">
    <source>
        <dbReference type="ARBA" id="ARBA00023136"/>
    </source>
</evidence>
<feature type="transmembrane region" description="Helical" evidence="5">
    <location>
        <begin position="468"/>
        <end position="490"/>
    </location>
</feature>
<feature type="transmembrane region" description="Helical" evidence="5">
    <location>
        <begin position="292"/>
        <end position="309"/>
    </location>
</feature>
<dbReference type="OMA" id="GWNQVVG"/>
<dbReference type="GO" id="GO:0022857">
    <property type="term" value="F:transmembrane transporter activity"/>
    <property type="evidence" value="ECO:0007669"/>
    <property type="project" value="InterPro"/>
</dbReference>
<organism evidence="7 8">
    <name type="scientific">Trichophyton rubrum (strain ATCC MYA-4607 / CBS 118892)</name>
    <name type="common">Athlete's foot fungus</name>
    <dbReference type="NCBI Taxonomy" id="559305"/>
    <lineage>
        <taxon>Eukaryota</taxon>
        <taxon>Fungi</taxon>
        <taxon>Dikarya</taxon>
        <taxon>Ascomycota</taxon>
        <taxon>Pezizomycotina</taxon>
        <taxon>Eurotiomycetes</taxon>
        <taxon>Eurotiomycetidae</taxon>
        <taxon>Onygenales</taxon>
        <taxon>Arthrodermataceae</taxon>
        <taxon>Trichophyton</taxon>
    </lineage>
</organism>
<name>F2SRN4_TRIRC</name>
<dbReference type="SUPFAM" id="SSF103473">
    <property type="entry name" value="MFS general substrate transporter"/>
    <property type="match status" value="1"/>
</dbReference>
<gene>
    <name evidence="7" type="ORF">TERG_05248</name>
</gene>
<proteinExistence type="predicted"/>
<dbReference type="Gene3D" id="1.20.1250.20">
    <property type="entry name" value="MFS general substrate transporter like domains"/>
    <property type="match status" value="1"/>
</dbReference>
<feature type="transmembrane region" description="Helical" evidence="5">
    <location>
        <begin position="443"/>
        <end position="462"/>
    </location>
</feature>
<dbReference type="Proteomes" id="UP000008864">
    <property type="component" value="Unassembled WGS sequence"/>
</dbReference>
<feature type="transmembrane region" description="Helical" evidence="5">
    <location>
        <begin position="224"/>
        <end position="247"/>
    </location>
</feature>
<dbReference type="RefSeq" id="XP_003234655.2">
    <property type="nucleotide sequence ID" value="XM_003234607.2"/>
</dbReference>
<keyword evidence="2 5" id="KW-0812">Transmembrane</keyword>
<feature type="transmembrane region" description="Helical" evidence="5">
    <location>
        <begin position="399"/>
        <end position="422"/>
    </location>
</feature>
<evidence type="ECO:0000256" key="5">
    <source>
        <dbReference type="SAM" id="Phobius"/>
    </source>
</evidence>
<keyword evidence="8" id="KW-1185">Reference proteome</keyword>
<feature type="transmembrane region" description="Helical" evidence="5">
    <location>
        <begin position="259"/>
        <end position="280"/>
    </location>
</feature>
<dbReference type="HOGENOM" id="CLU_008455_11_4_1"/>
<dbReference type="Pfam" id="PF07690">
    <property type="entry name" value="MFS_1"/>
    <property type="match status" value="1"/>
</dbReference>
<dbReference type="FunFam" id="1.20.1250.20:FF:000011">
    <property type="entry name" value="MFS multidrug transporter, putative"/>
    <property type="match status" value="1"/>
</dbReference>
<dbReference type="GO" id="GO:0005886">
    <property type="term" value="C:plasma membrane"/>
    <property type="evidence" value="ECO:0007669"/>
    <property type="project" value="TreeGrafter"/>
</dbReference>
<dbReference type="InterPro" id="IPR020846">
    <property type="entry name" value="MFS_dom"/>
</dbReference>
<evidence type="ECO:0000256" key="3">
    <source>
        <dbReference type="ARBA" id="ARBA00022989"/>
    </source>
</evidence>
<dbReference type="InterPro" id="IPR011701">
    <property type="entry name" value="MFS"/>
</dbReference>
<comment type="subcellular location">
    <subcellularLocation>
        <location evidence="1">Membrane</location>
        <topology evidence="1">Multi-pass membrane protein</topology>
    </subcellularLocation>
</comment>
<dbReference type="PROSITE" id="PS50850">
    <property type="entry name" value="MFS"/>
    <property type="match status" value="1"/>
</dbReference>
<evidence type="ECO:0000313" key="7">
    <source>
        <dbReference type="EMBL" id="EGD89002.2"/>
    </source>
</evidence>
<evidence type="ECO:0000256" key="2">
    <source>
        <dbReference type="ARBA" id="ARBA00022692"/>
    </source>
</evidence>
<accession>F2SRN4</accession>
<feature type="transmembrane region" description="Helical" evidence="5">
    <location>
        <begin position="172"/>
        <end position="189"/>
    </location>
</feature>
<dbReference type="CDD" id="cd17323">
    <property type="entry name" value="MFS_Tpo1_MDR_like"/>
    <property type="match status" value="1"/>
</dbReference>
<dbReference type="InParanoid" id="F2SRN4"/>
<feature type="transmembrane region" description="Helical" evidence="5">
    <location>
        <begin position="502"/>
        <end position="524"/>
    </location>
</feature>
<feature type="domain" description="Major facilitator superfamily (MFS) profile" evidence="6">
    <location>
        <begin position="134"/>
        <end position="563"/>
    </location>
</feature>
<dbReference type="OrthoDB" id="9986881at2759"/>
<evidence type="ECO:0000313" key="8">
    <source>
        <dbReference type="Proteomes" id="UP000008864"/>
    </source>
</evidence>
<dbReference type="STRING" id="559305.F2SRN4"/>
<dbReference type="PANTHER" id="PTHR23502">
    <property type="entry name" value="MAJOR FACILITATOR SUPERFAMILY"/>
    <property type="match status" value="1"/>
</dbReference>